<dbReference type="Proteomes" id="UP000295504">
    <property type="component" value="Unassembled WGS sequence"/>
</dbReference>
<comment type="caution">
    <text evidence="2">The sequence shown here is derived from an EMBL/GenBank/DDBJ whole genome shotgun (WGS) entry which is preliminary data.</text>
</comment>
<evidence type="ECO:0000313" key="3">
    <source>
        <dbReference type="Proteomes" id="UP000295504"/>
    </source>
</evidence>
<keyword evidence="3" id="KW-1185">Reference proteome</keyword>
<organism evidence="2 3">
    <name type="scientific">Serpentinicella alkaliphila</name>
    <dbReference type="NCBI Taxonomy" id="1734049"/>
    <lineage>
        <taxon>Bacteria</taxon>
        <taxon>Bacillati</taxon>
        <taxon>Bacillota</taxon>
        <taxon>Clostridia</taxon>
        <taxon>Peptostreptococcales</taxon>
        <taxon>Natronincolaceae</taxon>
        <taxon>Serpentinicella</taxon>
    </lineage>
</organism>
<protein>
    <submittedName>
        <fullName evidence="2">Uncharacterized protein</fullName>
    </submittedName>
</protein>
<evidence type="ECO:0000313" key="2">
    <source>
        <dbReference type="EMBL" id="TCQ05859.1"/>
    </source>
</evidence>
<dbReference type="OrthoDB" id="1705722at2"/>
<keyword evidence="1" id="KW-0472">Membrane</keyword>
<accession>A0A4R2U6P9</accession>
<name>A0A4R2U6P9_9FIRM</name>
<feature type="transmembrane region" description="Helical" evidence="1">
    <location>
        <begin position="17"/>
        <end position="37"/>
    </location>
</feature>
<dbReference type="RefSeq" id="WP_132847596.1">
    <property type="nucleotide sequence ID" value="NZ_CP058648.1"/>
</dbReference>
<evidence type="ECO:0000256" key="1">
    <source>
        <dbReference type="SAM" id="Phobius"/>
    </source>
</evidence>
<keyword evidence="1" id="KW-1133">Transmembrane helix</keyword>
<dbReference type="AlphaFoldDB" id="A0A4R2U6P9"/>
<gene>
    <name evidence="2" type="ORF">EDD79_100440</name>
</gene>
<proteinExistence type="predicted"/>
<reference evidence="2 3" key="1">
    <citation type="submission" date="2019-03" db="EMBL/GenBank/DDBJ databases">
        <title>Genomic Encyclopedia of Type Strains, Phase IV (KMG-IV): sequencing the most valuable type-strain genomes for metagenomic binning, comparative biology and taxonomic classification.</title>
        <authorList>
            <person name="Goeker M."/>
        </authorList>
    </citation>
    <scope>NUCLEOTIDE SEQUENCE [LARGE SCALE GENOMIC DNA]</scope>
    <source>
        <strain evidence="2 3">DSM 100013</strain>
    </source>
</reference>
<keyword evidence="1" id="KW-0812">Transmembrane</keyword>
<sequence length="410" mass="47841">MAKDLQESTKSGNSNKFIIAIISFFMLPIITVSILYFTNESFKYTANDFLGFLPGRIGGYFENQPTKEEKEELKNQIAKHYISLNEDRIVDKLLLIKGEDVKLYNDLLVHLNKLNPKKMNEVKDELRKREIKGDILYQIIEEIDLERTAKIDSLVKYYSSLSLMEALTEINSSFEKNEISSEELASVFERLPIDTGSRLLTLMDTSLSDRIRYLLPSSYRRTIDKQINDNYLREKEFIRLAKIYEEKAVDEIIKDIGNAEKYKIRDLAIIYSNMTYKKSGEILSTVKDQEFLFNLYNEIDRYDELNNLNENRSIGLAKSVQTIKDYNAKVLELAEVYQKMPRQDLAKIVEQMIRSNDVVILQEVGNERIIFTQQQLIVDVLNQFRSNIITEIMGHLDTRRTTELSKKLVE</sequence>
<dbReference type="EMBL" id="SLYC01000004">
    <property type="protein sequence ID" value="TCQ05859.1"/>
    <property type="molecule type" value="Genomic_DNA"/>
</dbReference>